<comment type="caution">
    <text evidence="1">The sequence shown here is derived from an EMBL/GenBank/DDBJ whole genome shotgun (WGS) entry which is preliminary data.</text>
</comment>
<sequence length="157" mass="17814">MFVRPARVVVSSAVTSSFALHLNKTTSEPLVRWDYNRNPRSKDVPLAHLQIHAHRDAWTHVMLEGGATSRRARKRVIDSSRTPTLSELHFPVGGKRFRPSLEEVLLFLISELGVSCEPQTKCVLESKQSEWEKIQARAVVRTHPDQALIVLRELGMI</sequence>
<dbReference type="Proteomes" id="UP000014393">
    <property type="component" value="Unassembled WGS sequence"/>
</dbReference>
<dbReference type="AlphaFoldDB" id="S2VK20"/>
<accession>S2VK20</accession>
<evidence type="ECO:0000313" key="1">
    <source>
        <dbReference type="EMBL" id="EPD27793.1"/>
    </source>
</evidence>
<organism evidence="1 2">
    <name type="scientific">Actinotignum schaalii FB123-CNA-2</name>
    <dbReference type="NCBI Taxonomy" id="883067"/>
    <lineage>
        <taxon>Bacteria</taxon>
        <taxon>Bacillati</taxon>
        <taxon>Actinomycetota</taxon>
        <taxon>Actinomycetes</taxon>
        <taxon>Actinomycetales</taxon>
        <taxon>Actinomycetaceae</taxon>
        <taxon>Actinotignum</taxon>
    </lineage>
</organism>
<proteinExistence type="predicted"/>
<dbReference type="EMBL" id="AGWM01000004">
    <property type="protein sequence ID" value="EPD27793.1"/>
    <property type="molecule type" value="Genomic_DNA"/>
</dbReference>
<protein>
    <submittedName>
        <fullName evidence="1">Uncharacterized protein</fullName>
    </submittedName>
</protein>
<reference evidence="1 2" key="1">
    <citation type="submission" date="2013-05" db="EMBL/GenBank/DDBJ databases">
        <title>The Genome Sequence of Actinobaculum schaalii FB123-CNA2.</title>
        <authorList>
            <consortium name="The Broad Institute Genomics Platform"/>
            <person name="Earl A."/>
            <person name="Ward D."/>
            <person name="Feldgarden M."/>
            <person name="Gevers D."/>
            <person name="Saerens B."/>
            <person name="Vaneechoutte M."/>
            <person name="Walker B."/>
            <person name="Young S."/>
            <person name="Zeng Q."/>
            <person name="Gargeya S."/>
            <person name="Fitzgerald M."/>
            <person name="Haas B."/>
            <person name="Abouelleil A."/>
            <person name="Allen A.W."/>
            <person name="Alvarado L."/>
            <person name="Arachchi H.M."/>
            <person name="Berlin A.M."/>
            <person name="Chapman S.B."/>
            <person name="Gainer-Dewar J."/>
            <person name="Goldberg J."/>
            <person name="Griggs A."/>
            <person name="Gujja S."/>
            <person name="Hansen M."/>
            <person name="Howarth C."/>
            <person name="Imamovic A."/>
            <person name="Ireland A."/>
            <person name="Larimer J."/>
            <person name="McCowan C."/>
            <person name="Murphy C."/>
            <person name="Pearson M."/>
            <person name="Poon T.W."/>
            <person name="Priest M."/>
            <person name="Roberts A."/>
            <person name="Saif S."/>
            <person name="Shea T."/>
            <person name="Sisk P."/>
            <person name="Sykes S."/>
            <person name="Wortman J."/>
            <person name="Nusbaum C."/>
            <person name="Birren B."/>
        </authorList>
    </citation>
    <scope>NUCLEOTIDE SEQUENCE [LARGE SCALE GENOMIC DNA]</scope>
    <source>
        <strain evidence="1 2">FB123-CNA-2</strain>
    </source>
</reference>
<dbReference type="HOGENOM" id="CLU_1674192_0_0_11"/>
<dbReference type="eggNOG" id="ENOG50341VT">
    <property type="taxonomic scope" value="Bacteria"/>
</dbReference>
<gene>
    <name evidence="1" type="ORF">HMPREF9237_00351</name>
</gene>
<dbReference type="OrthoDB" id="4086179at2"/>
<name>S2VK20_9ACTO</name>
<dbReference type="PATRIC" id="fig|883067.3.peg.352"/>
<dbReference type="RefSeq" id="WP_016441995.1">
    <property type="nucleotide sequence ID" value="NZ_KE150262.1"/>
</dbReference>
<evidence type="ECO:0000313" key="2">
    <source>
        <dbReference type="Proteomes" id="UP000014393"/>
    </source>
</evidence>
<keyword evidence="2" id="KW-1185">Reference proteome</keyword>